<keyword evidence="2" id="KW-1185">Reference proteome</keyword>
<dbReference type="Pfam" id="PF09620">
    <property type="entry name" value="Cas_csx3"/>
    <property type="match status" value="1"/>
</dbReference>
<gene>
    <name evidence="1" type="ORF">SR1949_18600</name>
</gene>
<sequence length="337" mass="37739">MTEPALRLLLSETLMVEALHYQVLLIELTRSDRIIEPQDLTGLELPAGIDTTGGVVISGRAPIWLYAYLIHELHPTAWVACYDPRIGAIIVATHTRLVQIGQVFKIIPPNGRTQEGDTTPEQQWSNYFRQLGELRANNSANSPLTKPEKLCPALMVVGPPDSGKSVFSHGLFQALLKENPDIYLQRAHWDGEGNYVLEMGAEATDEEIEAFKARNRGSLTERFFPYQAQAILQLRRQKSLVIVDVGGMVQPEKLPLLEVCTHYLIISSRLEAVDGWHNFCGIRANLIPVGVIFSTLTETEIVHQLEPYVEMTCGAWVRGKARPVPDILLERVQDMIN</sequence>
<dbReference type="InterPro" id="IPR013409">
    <property type="entry name" value="CRISPR-assoc_prot_Crn3/Csx3"/>
</dbReference>
<accession>A0A480A3J4</accession>
<evidence type="ECO:0000313" key="1">
    <source>
        <dbReference type="EMBL" id="GCL36754.1"/>
    </source>
</evidence>
<name>A0A480A3J4_9CYAN</name>
<dbReference type="AlphaFoldDB" id="A0A480A3J4"/>
<protein>
    <submittedName>
        <fullName evidence="1">Csx3 family CRISPR-associated protein</fullName>
    </submittedName>
</protein>
<organism evidence="1 2">
    <name type="scientific">Sphaerospermopsis reniformis</name>
    <dbReference type="NCBI Taxonomy" id="531300"/>
    <lineage>
        <taxon>Bacteria</taxon>
        <taxon>Bacillati</taxon>
        <taxon>Cyanobacteriota</taxon>
        <taxon>Cyanophyceae</taxon>
        <taxon>Nostocales</taxon>
        <taxon>Aphanizomenonaceae</taxon>
        <taxon>Sphaerospermopsis</taxon>
    </lineage>
</organism>
<evidence type="ECO:0000313" key="2">
    <source>
        <dbReference type="Proteomes" id="UP000300142"/>
    </source>
</evidence>
<dbReference type="Proteomes" id="UP000300142">
    <property type="component" value="Unassembled WGS sequence"/>
</dbReference>
<dbReference type="EMBL" id="BJCE01000048">
    <property type="protein sequence ID" value="GCL36754.1"/>
    <property type="molecule type" value="Genomic_DNA"/>
</dbReference>
<proteinExistence type="predicted"/>
<dbReference type="NCBIfam" id="TIGR02579">
    <property type="entry name" value="cas_csx3"/>
    <property type="match status" value="1"/>
</dbReference>
<dbReference type="RefSeq" id="WP_137667170.1">
    <property type="nucleotide sequence ID" value="NZ_BJCE01000048.1"/>
</dbReference>
<reference evidence="2" key="1">
    <citation type="submission" date="2019-02" db="EMBL/GenBank/DDBJ databases">
        <title>Draft genome sequence of Sphaerospermopsis reniformis NIES-1949.</title>
        <authorList>
            <person name="Yamaguchi H."/>
            <person name="Suzuki S."/>
            <person name="Kawachi M."/>
        </authorList>
    </citation>
    <scope>NUCLEOTIDE SEQUENCE [LARGE SCALE GENOMIC DNA]</scope>
    <source>
        <strain evidence="2">NIES-1949</strain>
    </source>
</reference>
<dbReference type="CDD" id="cd09740">
    <property type="entry name" value="Csx3_III-U"/>
    <property type="match status" value="1"/>
</dbReference>
<comment type="caution">
    <text evidence="1">The sequence shown here is derived from an EMBL/GenBank/DDBJ whole genome shotgun (WGS) entry which is preliminary data.</text>
</comment>